<dbReference type="Pfam" id="PF02333">
    <property type="entry name" value="Phytase"/>
    <property type="match status" value="2"/>
</dbReference>
<accession>A0A366D818</accession>
<feature type="chain" id="PRO_5016669732" evidence="1">
    <location>
        <begin position="22"/>
        <end position="679"/>
    </location>
</feature>
<dbReference type="SUPFAM" id="SSF50956">
    <property type="entry name" value="Thermostable phytase (3-phytase)"/>
    <property type="match status" value="2"/>
</dbReference>
<keyword evidence="4" id="KW-1185">Reference proteome</keyword>
<dbReference type="RefSeq" id="WP_113873055.1">
    <property type="nucleotide sequence ID" value="NZ_QNRF01000001.1"/>
</dbReference>
<name>A0A366D818_9GAMM</name>
<dbReference type="EMBL" id="QNRF01000001">
    <property type="protein sequence ID" value="RBO86180.1"/>
    <property type="molecule type" value="Genomic_DNA"/>
</dbReference>
<proteinExistence type="predicted"/>
<dbReference type="Proteomes" id="UP000252086">
    <property type="component" value="Unassembled WGS sequence"/>
</dbReference>
<dbReference type="AlphaFoldDB" id="A0A366D818"/>
<evidence type="ECO:0000313" key="4">
    <source>
        <dbReference type="Proteomes" id="UP000252086"/>
    </source>
</evidence>
<evidence type="ECO:0000259" key="2">
    <source>
        <dbReference type="PROSITE" id="PS51662"/>
    </source>
</evidence>
<dbReference type="Gene3D" id="2.120.10.30">
    <property type="entry name" value="TolB, C-terminal domain"/>
    <property type="match status" value="2"/>
</dbReference>
<evidence type="ECO:0000313" key="3">
    <source>
        <dbReference type="EMBL" id="RBO86180.1"/>
    </source>
</evidence>
<dbReference type="OrthoDB" id="8696437at2"/>
<feature type="signal peptide" evidence="1">
    <location>
        <begin position="1"/>
        <end position="21"/>
    </location>
</feature>
<comment type="caution">
    <text evidence="3">The sequence shown here is derived from an EMBL/GenBank/DDBJ whole genome shotgun (WGS) entry which is preliminary data.</text>
</comment>
<keyword evidence="1" id="KW-0732">Signal</keyword>
<evidence type="ECO:0000256" key="1">
    <source>
        <dbReference type="SAM" id="SignalP"/>
    </source>
</evidence>
<sequence length="679" mass="73442">MTIKLTIMAMMMGAVSVAAHATTVTPTQTKTQASYEDIADAAVWVSPTDASKDLLIATLEGDGLAVFDQTGRLLLTDASTDILGADIRYGLKDGQSSMDIVAVGLPDEEAFAFYRIDPTATPILQQVGRIDTFIAPEAVCLYQNVTTGETTVTGLSDQGDLVQYKVRHRNGQIESAVVDKKGQPIAVRHTQVGGELSACVADDETSTLYVAEQNVGVWVYGADAENVKDRRLMDVVAPLGHLEEIESMDLVYQAGGKGYLLIADEGAGFLVYDREGEHAFKAKFDVAGVEEAKLLTASSNGLWIGNTEIEAPVYEKVTLSSLANQLRGVALNDLQSHRDLSLEGVKLVAATGETEEVSEDGDAADDPAFWLNPEDASKSLIIATNKKGGLMAYDLKGKEVQFLEEGEPNNVDIRTITDWDGSQVALATATNRDLNTLALYKIVGGDEPIQPAKAVGNHVHQEASEFVSNVDEVYGLCMYQAKNGQVYSFLNGKNGVIEQWRLTPTKSGIKGDLVRRLKVDSQPEGCVADDSTGILYVGEEDVAIWTFEADENASTQASLFAAVDGKQLVDDIEGLTLYQNGKNHYLIASSQGNNTYAVYDLDNDNRYVASFAIIGDDEKGIDGSSDTDGIHAVSANLGEAYPNGLFIAQDWYNLDAEYHAEKQNFKIVDWRSIEQVLQP</sequence>
<dbReference type="InterPro" id="IPR011042">
    <property type="entry name" value="6-blade_b-propeller_TolB-like"/>
</dbReference>
<dbReference type="InterPro" id="IPR003431">
    <property type="entry name" value="B-propeller_Phytase"/>
</dbReference>
<dbReference type="GO" id="GO:0016158">
    <property type="term" value="F:inositol hexakisphosphate 3-phosphatase activity"/>
    <property type="evidence" value="ECO:0007669"/>
    <property type="project" value="InterPro"/>
</dbReference>
<dbReference type="PROSITE" id="PS51662">
    <property type="entry name" value="BP_PHYTASE"/>
    <property type="match status" value="2"/>
</dbReference>
<reference evidence="3 4" key="1">
    <citation type="submission" date="2018-06" db="EMBL/GenBank/DDBJ databases">
        <title>Genomic Encyclopedia of Type Strains, Phase III (KMG-III): the genomes of soil and plant-associated and newly described type strains.</title>
        <authorList>
            <person name="Whitman W."/>
        </authorList>
    </citation>
    <scope>NUCLEOTIDE SEQUENCE [LARGE SCALE GENOMIC DNA]</scope>
    <source>
        <strain evidence="3 4">CECT 7732</strain>
    </source>
</reference>
<protein>
    <submittedName>
        <fullName evidence="3">3-phytase</fullName>
    </submittedName>
</protein>
<feature type="domain" description="BPP" evidence="2">
    <location>
        <begin position="14"/>
        <end position="326"/>
    </location>
</feature>
<feature type="domain" description="BPP" evidence="2">
    <location>
        <begin position="338"/>
        <end position="677"/>
    </location>
</feature>
<gene>
    <name evidence="3" type="ORF">DFP76_101457</name>
</gene>
<organism evidence="3 4">
    <name type="scientific">Marinomonas aquiplantarum</name>
    <dbReference type="NCBI Taxonomy" id="491951"/>
    <lineage>
        <taxon>Bacteria</taxon>
        <taxon>Pseudomonadati</taxon>
        <taxon>Pseudomonadota</taxon>
        <taxon>Gammaproteobacteria</taxon>
        <taxon>Oceanospirillales</taxon>
        <taxon>Oceanospirillaceae</taxon>
        <taxon>Marinomonas</taxon>
    </lineage>
</organism>